<evidence type="ECO:0000313" key="3">
    <source>
        <dbReference type="Proteomes" id="UP000259636"/>
    </source>
</evidence>
<evidence type="ECO:0000256" key="1">
    <source>
        <dbReference type="SAM" id="Phobius"/>
    </source>
</evidence>
<evidence type="ECO:0000313" key="2">
    <source>
        <dbReference type="EMBL" id="AXQ58945.1"/>
    </source>
</evidence>
<sequence>MGCGEGRKGRGVAVAVGLVAGFVFFAFFPGLPQVVDRGAVLVSLGVGALARWGWRGWVRRTRGEGVGTERG</sequence>
<dbReference type="Proteomes" id="UP000259636">
    <property type="component" value="Chromosome"/>
</dbReference>
<keyword evidence="1" id="KW-1133">Transmembrane helix</keyword>
<dbReference type="EMBL" id="CP031742">
    <property type="protein sequence ID" value="AXQ58945.1"/>
    <property type="molecule type" value="Genomic_DNA"/>
</dbReference>
<gene>
    <name evidence="2" type="ORF">D0C37_12715</name>
</gene>
<keyword evidence="1" id="KW-0812">Transmembrane</keyword>
<keyword evidence="1" id="KW-0472">Membrane</keyword>
<feature type="transmembrane region" description="Helical" evidence="1">
    <location>
        <begin position="12"/>
        <end position="31"/>
    </location>
</feature>
<accession>A0A385DKG8</accession>
<reference evidence="2 3" key="1">
    <citation type="submission" date="2018-08" db="EMBL/GenBank/DDBJ databases">
        <authorList>
            <person name="Ferrada E.E."/>
            <person name="Latorre B.A."/>
        </authorList>
    </citation>
    <scope>NUCLEOTIDE SEQUENCE [LARGE SCALE GENOMIC DNA]</scope>
    <source>
        <strain evidence="2 3">VK-A60T</strain>
    </source>
</reference>
<proteinExistence type="predicted"/>
<dbReference type="AlphaFoldDB" id="A0A385DKG8"/>
<dbReference type="KEGG" id="sky:D0C37_12715"/>
<organism evidence="2 3">
    <name type="scientific">Streptomyces koyangensis</name>
    <dbReference type="NCBI Taxonomy" id="188770"/>
    <lineage>
        <taxon>Bacteria</taxon>
        <taxon>Bacillati</taxon>
        <taxon>Actinomycetota</taxon>
        <taxon>Actinomycetes</taxon>
        <taxon>Kitasatosporales</taxon>
        <taxon>Streptomycetaceae</taxon>
        <taxon>Streptomyces</taxon>
        <taxon>Streptomyces aurantiacus group</taxon>
    </lineage>
</organism>
<protein>
    <submittedName>
        <fullName evidence="2">Uncharacterized protein</fullName>
    </submittedName>
</protein>
<name>A0A385DKG8_9ACTN</name>